<keyword evidence="3" id="KW-1185">Reference proteome</keyword>
<dbReference type="EMBL" id="CM018051">
    <property type="protein sequence ID" value="KAA8516560.1"/>
    <property type="molecule type" value="Genomic_DNA"/>
</dbReference>
<protein>
    <submittedName>
        <fullName evidence="2">Uncharacterized protein</fullName>
    </submittedName>
</protein>
<dbReference type="Proteomes" id="UP000325577">
    <property type="component" value="Linkage Group LG8"/>
</dbReference>
<gene>
    <name evidence="2" type="ORF">F0562_016934</name>
</gene>
<keyword evidence="1" id="KW-0472">Membrane</keyword>
<evidence type="ECO:0000313" key="2">
    <source>
        <dbReference type="EMBL" id="KAA8516560.1"/>
    </source>
</evidence>
<keyword evidence="1" id="KW-1133">Transmembrane helix</keyword>
<proteinExistence type="predicted"/>
<accession>A0A5J4ZDK9</accession>
<evidence type="ECO:0000256" key="1">
    <source>
        <dbReference type="SAM" id="Phobius"/>
    </source>
</evidence>
<keyword evidence="1" id="KW-0812">Transmembrane</keyword>
<feature type="transmembrane region" description="Helical" evidence="1">
    <location>
        <begin position="84"/>
        <end position="101"/>
    </location>
</feature>
<name>A0A5J4ZDK9_9ASTE</name>
<reference evidence="2 3" key="1">
    <citation type="submission" date="2019-09" db="EMBL/GenBank/DDBJ databases">
        <title>A chromosome-level genome assembly of the Chinese tupelo Nyssa sinensis.</title>
        <authorList>
            <person name="Yang X."/>
            <person name="Kang M."/>
            <person name="Yang Y."/>
            <person name="Xiong H."/>
            <person name="Wang M."/>
            <person name="Zhang Z."/>
            <person name="Wang Z."/>
            <person name="Wu H."/>
            <person name="Ma T."/>
            <person name="Liu J."/>
            <person name="Xi Z."/>
        </authorList>
    </citation>
    <scope>NUCLEOTIDE SEQUENCE [LARGE SCALE GENOMIC DNA]</scope>
    <source>
        <strain evidence="2">J267</strain>
        <tissue evidence="2">Leaf</tissue>
    </source>
</reference>
<dbReference type="AlphaFoldDB" id="A0A5J4ZDK9"/>
<sequence length="110" mass="12359">MKSSCCRLDMLINRGGFVMLMIEVAMVISVVHDEDLAAEERPVGDDDDGIVAAPTGFLFPIPRSHLGSNLIYCLKSVKSWFRRSIYVIMDLSFVALAYQFLQSGLKLEVW</sequence>
<organism evidence="2 3">
    <name type="scientific">Nyssa sinensis</name>
    <dbReference type="NCBI Taxonomy" id="561372"/>
    <lineage>
        <taxon>Eukaryota</taxon>
        <taxon>Viridiplantae</taxon>
        <taxon>Streptophyta</taxon>
        <taxon>Embryophyta</taxon>
        <taxon>Tracheophyta</taxon>
        <taxon>Spermatophyta</taxon>
        <taxon>Magnoliopsida</taxon>
        <taxon>eudicotyledons</taxon>
        <taxon>Gunneridae</taxon>
        <taxon>Pentapetalae</taxon>
        <taxon>asterids</taxon>
        <taxon>Cornales</taxon>
        <taxon>Nyssaceae</taxon>
        <taxon>Nyssa</taxon>
    </lineage>
</organism>
<evidence type="ECO:0000313" key="3">
    <source>
        <dbReference type="Proteomes" id="UP000325577"/>
    </source>
</evidence>